<dbReference type="EMBL" id="RBWU01000001">
    <property type="protein sequence ID" value="RKS79627.1"/>
    <property type="molecule type" value="Genomic_DNA"/>
</dbReference>
<evidence type="ECO:0000313" key="3">
    <source>
        <dbReference type="EMBL" id="RKS79627.1"/>
    </source>
</evidence>
<keyword evidence="4" id="KW-1185">Reference proteome</keyword>
<keyword evidence="2" id="KW-1133">Transmembrane helix</keyword>
<proteinExistence type="predicted"/>
<reference evidence="3 4" key="1">
    <citation type="submission" date="2018-10" db="EMBL/GenBank/DDBJ databases">
        <title>Genomic Encyclopedia of Archaeal and Bacterial Type Strains, Phase II (KMG-II): from individual species to whole genera.</title>
        <authorList>
            <person name="Goeker M."/>
        </authorList>
    </citation>
    <scope>NUCLEOTIDE SEQUENCE [LARGE SCALE GENOMIC DNA]</scope>
    <source>
        <strain evidence="3 4">DSM 43383</strain>
    </source>
</reference>
<dbReference type="RefSeq" id="WP_121433116.1">
    <property type="nucleotide sequence ID" value="NZ_RBWU01000001.1"/>
</dbReference>
<comment type="caution">
    <text evidence="3">The sequence shown here is derived from an EMBL/GenBank/DDBJ whole genome shotgun (WGS) entry which is preliminary data.</text>
</comment>
<name>A0A495QZY1_9ACTN</name>
<evidence type="ECO:0000256" key="1">
    <source>
        <dbReference type="SAM" id="MobiDB-lite"/>
    </source>
</evidence>
<gene>
    <name evidence="3" type="ORF">BZB76_1102</name>
</gene>
<sequence length="392" mass="42496">MAPPSAPAASGTDHRSAPDPLTADERLRSISERLDGYAAKADRHAHGADATGPVLLRRLARDLDPASGRALAGVDLVTAYPADALLPEPAPSRVLELVLFWARLLRDVLVFVPILITWLKLHEALSAYGKAGSESSFLLGWQAGSFQRDHIRQGVQDFDPLSTTAWWVVVTVAVVIVFAIAVNACENRLDRPRFEDERVRITQDLALATHLLAGTPDDQMSYRDVRALVRRLETSVGGLVDRLAGTAEEIRAALESSTGKRIEEALQAWIDKSAALERALEAIQAPAETLAAFRVLQDDIAAGQRELRAELAALVTQVERATLAATDHADTVRHYQDSGHELISGSVHRLVASTDRLGVALDRLEDLVAESRAFVAYARDAGERDADGGVPR</sequence>
<evidence type="ECO:0000313" key="4">
    <source>
        <dbReference type="Proteomes" id="UP000274601"/>
    </source>
</evidence>
<keyword evidence="2" id="KW-0472">Membrane</keyword>
<keyword evidence="2" id="KW-0812">Transmembrane</keyword>
<accession>A0A495QZY1</accession>
<evidence type="ECO:0000256" key="2">
    <source>
        <dbReference type="SAM" id="Phobius"/>
    </source>
</evidence>
<dbReference type="AlphaFoldDB" id="A0A495QZY1"/>
<protein>
    <submittedName>
        <fullName evidence="3">Uncharacterized protein</fullName>
    </submittedName>
</protein>
<feature type="region of interest" description="Disordered" evidence="1">
    <location>
        <begin position="1"/>
        <end position="25"/>
    </location>
</feature>
<organism evidence="3 4">
    <name type="scientific">Actinomadura pelletieri DSM 43383</name>
    <dbReference type="NCBI Taxonomy" id="1120940"/>
    <lineage>
        <taxon>Bacteria</taxon>
        <taxon>Bacillati</taxon>
        <taxon>Actinomycetota</taxon>
        <taxon>Actinomycetes</taxon>
        <taxon>Streptosporangiales</taxon>
        <taxon>Thermomonosporaceae</taxon>
        <taxon>Actinomadura</taxon>
    </lineage>
</organism>
<feature type="transmembrane region" description="Helical" evidence="2">
    <location>
        <begin position="165"/>
        <end position="185"/>
    </location>
</feature>
<dbReference type="OrthoDB" id="3435720at2"/>
<feature type="compositionally biased region" description="Basic and acidic residues" evidence="1">
    <location>
        <begin position="12"/>
        <end position="25"/>
    </location>
</feature>
<dbReference type="Proteomes" id="UP000274601">
    <property type="component" value="Unassembled WGS sequence"/>
</dbReference>